<organism evidence="3 4">
    <name type="scientific">Daphnia pulex</name>
    <name type="common">Water flea</name>
    <dbReference type="NCBI Taxonomy" id="6669"/>
    <lineage>
        <taxon>Eukaryota</taxon>
        <taxon>Metazoa</taxon>
        <taxon>Ecdysozoa</taxon>
        <taxon>Arthropoda</taxon>
        <taxon>Crustacea</taxon>
        <taxon>Branchiopoda</taxon>
        <taxon>Diplostraca</taxon>
        <taxon>Cladocera</taxon>
        <taxon>Anomopoda</taxon>
        <taxon>Daphniidae</taxon>
        <taxon>Daphnia</taxon>
    </lineage>
</organism>
<dbReference type="PANTHER" id="PTHR43173:SF28">
    <property type="entry name" value="AARF DOMAIN CONTAINING KINASE 5"/>
    <property type="match status" value="1"/>
</dbReference>
<dbReference type="PANTHER" id="PTHR43173">
    <property type="entry name" value="ABC1 FAMILY PROTEIN"/>
    <property type="match status" value="1"/>
</dbReference>
<dbReference type="InterPro" id="IPR004147">
    <property type="entry name" value="ABC1_dom"/>
</dbReference>
<dbReference type="OrthoDB" id="427480at2759"/>
<evidence type="ECO:0000313" key="4">
    <source>
        <dbReference type="Proteomes" id="UP000000305"/>
    </source>
</evidence>
<dbReference type="Proteomes" id="UP000000305">
    <property type="component" value="Unassembled WGS sequence"/>
</dbReference>
<dbReference type="InterPro" id="IPR051130">
    <property type="entry name" value="Mito_struct-func_regulator"/>
</dbReference>
<dbReference type="InParanoid" id="E9G2R5"/>
<dbReference type="InterPro" id="IPR011009">
    <property type="entry name" value="Kinase-like_dom_sf"/>
</dbReference>
<evidence type="ECO:0000256" key="1">
    <source>
        <dbReference type="ARBA" id="ARBA00009670"/>
    </source>
</evidence>
<dbReference type="eggNOG" id="KOG1235">
    <property type="taxonomic scope" value="Eukaryota"/>
</dbReference>
<reference evidence="3 4" key="1">
    <citation type="journal article" date="2011" name="Science">
        <title>The ecoresponsive genome of Daphnia pulex.</title>
        <authorList>
            <person name="Colbourne J.K."/>
            <person name="Pfrender M.E."/>
            <person name="Gilbert D."/>
            <person name="Thomas W.K."/>
            <person name="Tucker A."/>
            <person name="Oakley T.H."/>
            <person name="Tokishita S."/>
            <person name="Aerts A."/>
            <person name="Arnold G.J."/>
            <person name="Basu M.K."/>
            <person name="Bauer D.J."/>
            <person name="Caceres C.E."/>
            <person name="Carmel L."/>
            <person name="Casola C."/>
            <person name="Choi J.H."/>
            <person name="Detter J.C."/>
            <person name="Dong Q."/>
            <person name="Dusheyko S."/>
            <person name="Eads B.D."/>
            <person name="Frohlich T."/>
            <person name="Geiler-Samerotte K.A."/>
            <person name="Gerlach D."/>
            <person name="Hatcher P."/>
            <person name="Jogdeo S."/>
            <person name="Krijgsveld J."/>
            <person name="Kriventseva E.V."/>
            <person name="Kultz D."/>
            <person name="Laforsch C."/>
            <person name="Lindquist E."/>
            <person name="Lopez J."/>
            <person name="Manak J.R."/>
            <person name="Muller J."/>
            <person name="Pangilinan J."/>
            <person name="Patwardhan R.P."/>
            <person name="Pitluck S."/>
            <person name="Pritham E.J."/>
            <person name="Rechtsteiner A."/>
            <person name="Rho M."/>
            <person name="Rogozin I.B."/>
            <person name="Sakarya O."/>
            <person name="Salamov A."/>
            <person name="Schaack S."/>
            <person name="Shapiro H."/>
            <person name="Shiga Y."/>
            <person name="Skalitzky C."/>
            <person name="Smith Z."/>
            <person name="Souvorov A."/>
            <person name="Sung W."/>
            <person name="Tang Z."/>
            <person name="Tsuchiya D."/>
            <person name="Tu H."/>
            <person name="Vos H."/>
            <person name="Wang M."/>
            <person name="Wolf Y.I."/>
            <person name="Yamagata H."/>
            <person name="Yamada T."/>
            <person name="Ye Y."/>
            <person name="Shaw J.R."/>
            <person name="Andrews J."/>
            <person name="Crease T.J."/>
            <person name="Tang H."/>
            <person name="Lucas S.M."/>
            <person name="Robertson H.M."/>
            <person name="Bork P."/>
            <person name="Koonin E.V."/>
            <person name="Zdobnov E.M."/>
            <person name="Grigoriev I.V."/>
            <person name="Lynch M."/>
            <person name="Boore J.L."/>
        </authorList>
    </citation>
    <scope>NUCLEOTIDE SEQUENCE [LARGE SCALE GENOMIC DNA]</scope>
</reference>
<sequence length="569" mass="64941">MSQYPVHFQDILLNAEPAVIAAIEVLYQPVRKCSSLSKTNVRVVKVAKNKWSILFGASFAVPGIWYLQADNQKKRKVRVTVQGIGRFLRSLVIGVTISTDYWWSLKNVDEDSAEYQEELKKTHQRTADRILAGCLGNGGLYIKLGQGLVSMNHILPKEYLNTLKVLQDKCLARGATEIGQLFEEEFGKNHKELFEVFDEEPIAAASLAQVFRAKCKDGREVAVKVQYIDLQDRFNGDIATIELLLELISWMHQKFEFKWVLKDLKGTLCKELDFVNEGHNGERCAKELSSLPYVYVPDVVWDLTSKRVLTTEFIDGIKVSDTCSLEKAGFSIKDVSHKLVEMFAEQIFHTGFVHADPHPGNILVRRGKKGDAQIVLLDHGLYEELPSTVRKSLCRLWSSIVLNDHVGMKQHAGALGVNDYLLFAEMLLQRPVGNQKFALSNLNQLSETDLKYMQEMAGQRFDMIMNNLRSMPRTMLLTIRNINTVRAITKDHGSLVDRYTLMARSATRGFFIVPGASFGQRLQGVLQQFLFDWRLWWDKTQMRLTFWGLRVLFWLGRAPDMTIVVQMVE</sequence>
<protein>
    <recommendedName>
        <fullName evidence="2">ABC1 atypical kinase-like domain-containing protein</fullName>
    </recommendedName>
</protein>
<evidence type="ECO:0000313" key="3">
    <source>
        <dbReference type="EMBL" id="EFX86094.1"/>
    </source>
</evidence>
<dbReference type="PhylomeDB" id="E9G2R5"/>
<feature type="domain" description="ABC1 atypical kinase-like" evidence="2">
    <location>
        <begin position="166"/>
        <end position="411"/>
    </location>
</feature>
<accession>E9G2R5</accession>
<dbReference type="Pfam" id="PF03109">
    <property type="entry name" value="ABC1"/>
    <property type="match status" value="1"/>
</dbReference>
<gene>
    <name evidence="3" type="ORF">DAPPUDRAFT_313082</name>
</gene>
<proteinExistence type="inferred from homology"/>
<dbReference type="InterPro" id="IPR045307">
    <property type="entry name" value="ADCK1_dom"/>
</dbReference>
<keyword evidence="4" id="KW-1185">Reference proteome</keyword>
<dbReference type="EMBL" id="GL732530">
    <property type="protein sequence ID" value="EFX86094.1"/>
    <property type="molecule type" value="Genomic_DNA"/>
</dbReference>
<dbReference type="KEGG" id="dpx:DAPPUDRAFT_313082"/>
<dbReference type="SUPFAM" id="SSF56112">
    <property type="entry name" value="Protein kinase-like (PK-like)"/>
    <property type="match status" value="1"/>
</dbReference>
<name>E9G2R5_DAPPU</name>
<dbReference type="OMA" id="DVMTTMV"/>
<evidence type="ECO:0000259" key="2">
    <source>
        <dbReference type="Pfam" id="PF03109"/>
    </source>
</evidence>
<dbReference type="CDD" id="cd13969">
    <property type="entry name" value="ADCK1-like"/>
    <property type="match status" value="1"/>
</dbReference>
<dbReference type="AlphaFoldDB" id="E9G2R5"/>
<dbReference type="Gene3D" id="1.10.510.10">
    <property type="entry name" value="Transferase(Phosphotransferase) domain 1"/>
    <property type="match status" value="1"/>
</dbReference>
<dbReference type="STRING" id="6669.E9G2R5"/>
<dbReference type="HOGENOM" id="CLU_006533_2_6_1"/>
<dbReference type="FunCoup" id="E9G2R5">
    <property type="interactions" value="166"/>
</dbReference>
<comment type="similarity">
    <text evidence="1">Belongs to the protein kinase superfamily. ADCK protein kinase family.</text>
</comment>